<evidence type="ECO:0000256" key="4">
    <source>
        <dbReference type="SAM" id="MobiDB-lite"/>
    </source>
</evidence>
<dbReference type="SUPFAM" id="SSF46785">
    <property type="entry name" value="Winged helix' DNA-binding domain"/>
    <property type="match status" value="1"/>
</dbReference>
<dbReference type="Gene3D" id="1.10.10.10">
    <property type="entry name" value="Winged helix-like DNA-binding domain superfamily/Winged helix DNA-binding domain"/>
    <property type="match status" value="1"/>
</dbReference>
<protein>
    <submittedName>
        <fullName evidence="6">MarR DNA-binding transcription regulator</fullName>
    </submittedName>
</protein>
<dbReference type="GO" id="GO:0003700">
    <property type="term" value="F:DNA-binding transcription factor activity"/>
    <property type="evidence" value="ECO:0007669"/>
    <property type="project" value="InterPro"/>
</dbReference>
<evidence type="ECO:0000313" key="6">
    <source>
        <dbReference type="EMBL" id="AGP31997.1"/>
    </source>
</evidence>
<dbReference type="InterPro" id="IPR023187">
    <property type="entry name" value="Tscrpt_reg_MarR-type_CS"/>
</dbReference>
<keyword evidence="7" id="KW-1185">Reference proteome</keyword>
<dbReference type="STRING" id="1200352.A606_11790"/>
<dbReference type="PANTHER" id="PTHR39515:SF2">
    <property type="entry name" value="HTH-TYPE TRANSCRIPTIONAL REGULATOR RV0880"/>
    <property type="match status" value="1"/>
</dbReference>
<dbReference type="PRINTS" id="PR00598">
    <property type="entry name" value="HTHMARR"/>
</dbReference>
<dbReference type="AlphaFoldDB" id="S4XFU4"/>
<dbReference type="RefSeq" id="WP_020442345.1">
    <property type="nucleotide sequence ID" value="NC_021663.1"/>
</dbReference>
<dbReference type="PROSITE" id="PS50995">
    <property type="entry name" value="HTH_MARR_2"/>
    <property type="match status" value="1"/>
</dbReference>
<dbReference type="OrthoDB" id="3216907at2"/>
<sequence length="165" mass="18027">MTVTSTGVATQLRPVLTRLYLLYFRQTATSAISMAQLSIMMNLQDNGPLRISQIADLEAIRMPTASNAVNHLEQMGLVTRVRDVSDRRGVRVRLTDEGVRQLGKISEERVAQLASLLDGLTGEELQRVEDALPLFDRILATFGPHVTGTATEETSAESTSGDDAK</sequence>
<reference evidence="6 7" key="1">
    <citation type="submission" date="2012-06" db="EMBL/GenBank/DDBJ databases">
        <title>Complete genome sequence of Corynebacterium terpenotabidum Y-11 (=DSM 44721).</title>
        <authorList>
            <person name="Ruckert C."/>
            <person name="Albersmeier A."/>
            <person name="Al-Dilaimi A."/>
            <person name="Szczepanowski R."/>
            <person name="Kalinowski J."/>
        </authorList>
    </citation>
    <scope>NUCLEOTIDE SEQUENCE [LARGE SCALE GENOMIC DNA]</scope>
    <source>
        <strain evidence="6 7">Y-11</strain>
    </source>
</reference>
<evidence type="ECO:0000256" key="3">
    <source>
        <dbReference type="ARBA" id="ARBA00023163"/>
    </source>
</evidence>
<evidence type="ECO:0000313" key="7">
    <source>
        <dbReference type="Proteomes" id="UP000014809"/>
    </source>
</evidence>
<feature type="compositionally biased region" description="Low complexity" evidence="4">
    <location>
        <begin position="147"/>
        <end position="165"/>
    </location>
</feature>
<dbReference type="EMBL" id="CP003696">
    <property type="protein sequence ID" value="AGP31997.1"/>
    <property type="molecule type" value="Genomic_DNA"/>
</dbReference>
<dbReference type="GO" id="GO:0003677">
    <property type="term" value="F:DNA binding"/>
    <property type="evidence" value="ECO:0007669"/>
    <property type="project" value="UniProtKB-KW"/>
</dbReference>
<feature type="domain" description="HTH marR-type" evidence="5">
    <location>
        <begin position="9"/>
        <end position="140"/>
    </location>
</feature>
<dbReference type="SMART" id="SM00347">
    <property type="entry name" value="HTH_MARR"/>
    <property type="match status" value="1"/>
</dbReference>
<keyword evidence="2 6" id="KW-0238">DNA-binding</keyword>
<dbReference type="InterPro" id="IPR036388">
    <property type="entry name" value="WH-like_DNA-bd_sf"/>
</dbReference>
<evidence type="ECO:0000256" key="1">
    <source>
        <dbReference type="ARBA" id="ARBA00023015"/>
    </source>
</evidence>
<evidence type="ECO:0000256" key="2">
    <source>
        <dbReference type="ARBA" id="ARBA00023125"/>
    </source>
</evidence>
<dbReference type="KEGG" id="cter:A606_11790"/>
<evidence type="ECO:0000259" key="5">
    <source>
        <dbReference type="PROSITE" id="PS50995"/>
    </source>
</evidence>
<dbReference type="InterPro" id="IPR036390">
    <property type="entry name" value="WH_DNA-bd_sf"/>
</dbReference>
<dbReference type="PATRIC" id="fig|1200352.3.peg.2420"/>
<keyword evidence="3" id="KW-0804">Transcription</keyword>
<dbReference type="Pfam" id="PF01047">
    <property type="entry name" value="MarR"/>
    <property type="match status" value="1"/>
</dbReference>
<gene>
    <name evidence="6" type="ORF">A606_11790</name>
</gene>
<proteinExistence type="predicted"/>
<name>S4XFU4_9CORY</name>
<dbReference type="HOGENOM" id="CLU_083287_15_1_11"/>
<dbReference type="PROSITE" id="PS01117">
    <property type="entry name" value="HTH_MARR_1"/>
    <property type="match status" value="1"/>
</dbReference>
<accession>S4XFU4</accession>
<dbReference type="eggNOG" id="COG1846">
    <property type="taxonomic scope" value="Bacteria"/>
</dbReference>
<dbReference type="PANTHER" id="PTHR39515">
    <property type="entry name" value="CONSERVED PROTEIN"/>
    <property type="match status" value="1"/>
</dbReference>
<organism evidence="6 7">
    <name type="scientific">Corynebacterium terpenotabidum Y-11</name>
    <dbReference type="NCBI Taxonomy" id="1200352"/>
    <lineage>
        <taxon>Bacteria</taxon>
        <taxon>Bacillati</taxon>
        <taxon>Actinomycetota</taxon>
        <taxon>Actinomycetes</taxon>
        <taxon>Mycobacteriales</taxon>
        <taxon>Corynebacteriaceae</taxon>
        <taxon>Corynebacterium</taxon>
    </lineage>
</organism>
<dbReference type="InterPro" id="IPR052526">
    <property type="entry name" value="HTH-type_Bedaq_tolerance"/>
</dbReference>
<keyword evidence="1" id="KW-0805">Transcription regulation</keyword>
<dbReference type="InterPro" id="IPR000835">
    <property type="entry name" value="HTH_MarR-typ"/>
</dbReference>
<dbReference type="Proteomes" id="UP000014809">
    <property type="component" value="Chromosome"/>
</dbReference>
<feature type="region of interest" description="Disordered" evidence="4">
    <location>
        <begin position="146"/>
        <end position="165"/>
    </location>
</feature>